<dbReference type="EMBL" id="BAABME010005955">
    <property type="protein sequence ID" value="GAA0167076.1"/>
    <property type="molecule type" value="Genomic_DNA"/>
</dbReference>
<organism evidence="1 2">
    <name type="scientific">Lithospermum erythrorhizon</name>
    <name type="common">Purple gromwell</name>
    <name type="synonym">Lithospermum officinale var. erythrorhizon</name>
    <dbReference type="NCBI Taxonomy" id="34254"/>
    <lineage>
        <taxon>Eukaryota</taxon>
        <taxon>Viridiplantae</taxon>
        <taxon>Streptophyta</taxon>
        <taxon>Embryophyta</taxon>
        <taxon>Tracheophyta</taxon>
        <taxon>Spermatophyta</taxon>
        <taxon>Magnoliopsida</taxon>
        <taxon>eudicotyledons</taxon>
        <taxon>Gunneridae</taxon>
        <taxon>Pentapetalae</taxon>
        <taxon>asterids</taxon>
        <taxon>lamiids</taxon>
        <taxon>Boraginales</taxon>
        <taxon>Boraginaceae</taxon>
        <taxon>Boraginoideae</taxon>
        <taxon>Lithospermeae</taxon>
        <taxon>Lithospermum</taxon>
    </lineage>
</organism>
<protein>
    <submittedName>
        <fullName evidence="1">Uncharacterized protein</fullName>
    </submittedName>
</protein>
<accession>A0AAV3QVN9</accession>
<proteinExistence type="predicted"/>
<evidence type="ECO:0000313" key="1">
    <source>
        <dbReference type="EMBL" id="GAA0167076.1"/>
    </source>
</evidence>
<gene>
    <name evidence="1" type="ORF">LIER_22089</name>
</gene>
<dbReference type="Proteomes" id="UP001454036">
    <property type="component" value="Unassembled WGS sequence"/>
</dbReference>
<dbReference type="AlphaFoldDB" id="A0AAV3QVN9"/>
<evidence type="ECO:0000313" key="2">
    <source>
        <dbReference type="Proteomes" id="UP001454036"/>
    </source>
</evidence>
<reference evidence="1 2" key="1">
    <citation type="submission" date="2024-01" db="EMBL/GenBank/DDBJ databases">
        <title>The complete chloroplast genome sequence of Lithospermum erythrorhizon: insights into the phylogenetic relationship among Boraginaceae species and the maternal lineages of purple gromwells.</title>
        <authorList>
            <person name="Okada T."/>
            <person name="Watanabe K."/>
        </authorList>
    </citation>
    <scope>NUCLEOTIDE SEQUENCE [LARGE SCALE GENOMIC DNA]</scope>
</reference>
<comment type="caution">
    <text evidence="1">The sequence shown here is derived from an EMBL/GenBank/DDBJ whole genome shotgun (WGS) entry which is preliminary data.</text>
</comment>
<sequence>MYFDGAGPSRRCMSWSNIRHSSTGALALLLLLKTEMLKQCSRHVPKRINKQVDALAGLASSLTFLGAEIKVLVCEKWVSPPMFDAQEYEEEEKEESMSIASDW</sequence>
<name>A0AAV3QVN9_LITER</name>
<keyword evidence="2" id="KW-1185">Reference proteome</keyword>